<comment type="caution">
    <text evidence="3">The sequence shown here is derived from an EMBL/GenBank/DDBJ whole genome shotgun (WGS) entry which is preliminary data.</text>
</comment>
<gene>
    <name evidence="3" type="ORF">LOX96_00190</name>
</gene>
<evidence type="ECO:0000256" key="2">
    <source>
        <dbReference type="SAM" id="SignalP"/>
    </source>
</evidence>
<feature type="region of interest" description="Disordered" evidence="1">
    <location>
        <begin position="23"/>
        <end position="54"/>
    </location>
</feature>
<keyword evidence="2" id="KW-0732">Signal</keyword>
<evidence type="ECO:0000313" key="4">
    <source>
        <dbReference type="Proteomes" id="UP001139721"/>
    </source>
</evidence>
<feature type="chain" id="PRO_5040767298" evidence="2">
    <location>
        <begin position="22"/>
        <end position="54"/>
    </location>
</feature>
<sequence>MNRLAMIAVTCVLGFVLTACGQQSTPKPTAGATNPPASQTTDQTTPAKTDGQSH</sequence>
<name>A0A9X2CXC6_9GAMM</name>
<reference evidence="3" key="1">
    <citation type="submission" date="2021-11" db="EMBL/GenBank/DDBJ databases">
        <title>Legionella maioricencis sp. nov., a new species isolated from hot water samples in Mallorca.</title>
        <authorList>
            <person name="Crespi S."/>
            <person name="Drasar V."/>
            <person name="Salva-Serra F."/>
            <person name="Jaen-Luchoro D."/>
            <person name="Pineiro-Iglesias B."/>
            <person name="Aliaga F."/>
            <person name="Fernandez-Juarez V."/>
            <person name="Coll G."/>
            <person name="Moore E.R.B."/>
            <person name="Bennasar-Figueras A."/>
        </authorList>
    </citation>
    <scope>NUCLEOTIDE SEQUENCE</scope>
    <source>
        <strain evidence="3">HCPI-6</strain>
    </source>
</reference>
<keyword evidence="4" id="KW-1185">Reference proteome</keyword>
<evidence type="ECO:0000256" key="1">
    <source>
        <dbReference type="SAM" id="MobiDB-lite"/>
    </source>
</evidence>
<accession>A0A9X2CXC6</accession>
<protein>
    <submittedName>
        <fullName evidence="3">Uncharacterized protein</fullName>
    </submittedName>
</protein>
<dbReference type="EMBL" id="JAJKBJ010000001">
    <property type="protein sequence ID" value="MCL9682510.1"/>
    <property type="molecule type" value="Genomic_DNA"/>
</dbReference>
<dbReference type="PROSITE" id="PS51257">
    <property type="entry name" value="PROKAR_LIPOPROTEIN"/>
    <property type="match status" value="1"/>
</dbReference>
<dbReference type="AlphaFoldDB" id="A0A9X2CXC6"/>
<proteinExistence type="predicted"/>
<dbReference type="Proteomes" id="UP001139721">
    <property type="component" value="Unassembled WGS sequence"/>
</dbReference>
<feature type="signal peptide" evidence="2">
    <location>
        <begin position="1"/>
        <end position="21"/>
    </location>
</feature>
<evidence type="ECO:0000313" key="3">
    <source>
        <dbReference type="EMBL" id="MCL9682510.1"/>
    </source>
</evidence>
<dbReference type="RefSeq" id="WP_250420054.1">
    <property type="nucleotide sequence ID" value="NZ_JAJKBJ010000001.1"/>
</dbReference>
<organism evidence="3 4">
    <name type="scientific">Legionella maioricensis</name>
    <dbReference type="NCBI Taxonomy" id="2896528"/>
    <lineage>
        <taxon>Bacteria</taxon>
        <taxon>Pseudomonadati</taxon>
        <taxon>Pseudomonadota</taxon>
        <taxon>Gammaproteobacteria</taxon>
        <taxon>Legionellales</taxon>
        <taxon>Legionellaceae</taxon>
        <taxon>Legionella</taxon>
    </lineage>
</organism>